<evidence type="ECO:0000313" key="4">
    <source>
        <dbReference type="EMBL" id="GAA4061269.1"/>
    </source>
</evidence>
<feature type="region of interest" description="Disordered" evidence="1">
    <location>
        <begin position="23"/>
        <end position="65"/>
    </location>
</feature>
<reference evidence="5" key="1">
    <citation type="journal article" date="2019" name="Int. J. Syst. Evol. Microbiol.">
        <title>The Global Catalogue of Microorganisms (GCM) 10K type strain sequencing project: providing services to taxonomists for standard genome sequencing and annotation.</title>
        <authorList>
            <consortium name="The Broad Institute Genomics Platform"/>
            <consortium name="The Broad Institute Genome Sequencing Center for Infectious Disease"/>
            <person name="Wu L."/>
            <person name="Ma J."/>
        </authorList>
    </citation>
    <scope>NUCLEOTIDE SEQUENCE [LARGE SCALE GENOMIC DNA]</scope>
    <source>
        <strain evidence="5">JCM 17250</strain>
    </source>
</reference>
<accession>A0ABP7V7J3</accession>
<protein>
    <submittedName>
        <fullName evidence="4">MBL fold metallo-hydrolase</fullName>
    </submittedName>
</protein>
<dbReference type="SUPFAM" id="SSF47781">
    <property type="entry name" value="RuvA domain 2-like"/>
    <property type="match status" value="1"/>
</dbReference>
<keyword evidence="2" id="KW-0732">Signal</keyword>
<feature type="signal peptide" evidence="2">
    <location>
        <begin position="1"/>
        <end position="23"/>
    </location>
</feature>
<feature type="compositionally biased region" description="Acidic residues" evidence="1">
    <location>
        <begin position="41"/>
        <end position="62"/>
    </location>
</feature>
<dbReference type="InterPro" id="IPR001279">
    <property type="entry name" value="Metallo-B-lactamas"/>
</dbReference>
<sequence length="433" mass="46855">MKKVLVGLMVVLFMLVGCGTSMSSEHEQVEPTNQSEKETFEIENSEQDGEVADTDTESEVDQADGAVHKDVSGKLKIHFIDVGQADATLFQVGDVNVLFDAGNWNRRDVVDYLLSVGVEKIDLLIGSHPDADHIGQMPLILDQFQVDEVWMSGVESTSRTFESTIDKSLESEISYHEPRAGESYQIGELSLDVIAPAQLTNDSNEDSISVYFAFGSTGVVMTGDAGVKAERAMINARGSLSADILHAGHHGSNTSTSDSFLKAVNPDYVIISAGENNSYGHPHDEVIDRFVKSGVEIFATYQHGTIIFSSDGKSMTLDSTIDQAFAPSKQTESSASSDGLASSGSSSTTEKQLAKEPEEKLKPTETKNPPTGCVDINTASEAELMEIIHIGDVRAKDLIDFRPFKSVDDLDRVSGIGPARLKDIINQQKACVR</sequence>
<dbReference type="Gene3D" id="1.10.150.320">
    <property type="entry name" value="Photosystem II 12 kDa extrinsic protein"/>
    <property type="match status" value="1"/>
</dbReference>
<dbReference type="Gene3D" id="3.60.15.10">
    <property type="entry name" value="Ribonuclease Z/Hydroxyacylglutathione hydrolase-like"/>
    <property type="match status" value="1"/>
</dbReference>
<dbReference type="PROSITE" id="PS51257">
    <property type="entry name" value="PROKAR_LIPOPROTEIN"/>
    <property type="match status" value="1"/>
</dbReference>
<keyword evidence="5" id="KW-1185">Reference proteome</keyword>
<feature type="compositionally biased region" description="Low complexity" evidence="1">
    <location>
        <begin position="333"/>
        <end position="347"/>
    </location>
</feature>
<evidence type="ECO:0000256" key="2">
    <source>
        <dbReference type="SAM" id="SignalP"/>
    </source>
</evidence>
<dbReference type="Pfam" id="PF12836">
    <property type="entry name" value="HHH_3"/>
    <property type="match status" value="1"/>
</dbReference>
<organism evidence="4 5">
    <name type="scientific">Amphibacillus indicireducens</name>
    <dbReference type="NCBI Taxonomy" id="1076330"/>
    <lineage>
        <taxon>Bacteria</taxon>
        <taxon>Bacillati</taxon>
        <taxon>Bacillota</taxon>
        <taxon>Bacilli</taxon>
        <taxon>Bacillales</taxon>
        <taxon>Bacillaceae</taxon>
        <taxon>Amphibacillus</taxon>
    </lineage>
</organism>
<dbReference type="Proteomes" id="UP001501734">
    <property type="component" value="Unassembled WGS sequence"/>
</dbReference>
<dbReference type="PANTHER" id="PTHR30619">
    <property type="entry name" value="DNA INTERNALIZATION/COMPETENCE PROTEIN COMEC/REC2"/>
    <property type="match status" value="1"/>
</dbReference>
<dbReference type="EMBL" id="BAABDL010000025">
    <property type="protein sequence ID" value="GAA4061269.1"/>
    <property type="molecule type" value="Genomic_DNA"/>
</dbReference>
<comment type="caution">
    <text evidence="4">The sequence shown here is derived from an EMBL/GenBank/DDBJ whole genome shotgun (WGS) entry which is preliminary data.</text>
</comment>
<dbReference type="PANTHER" id="PTHR30619:SF7">
    <property type="entry name" value="BETA-LACTAMASE DOMAIN PROTEIN"/>
    <property type="match status" value="1"/>
</dbReference>
<dbReference type="InterPro" id="IPR036866">
    <property type="entry name" value="RibonucZ/Hydroxyglut_hydro"/>
</dbReference>
<feature type="region of interest" description="Disordered" evidence="1">
    <location>
        <begin position="326"/>
        <end position="374"/>
    </location>
</feature>
<dbReference type="CDD" id="cd07731">
    <property type="entry name" value="ComA-like_MBL-fold"/>
    <property type="match status" value="1"/>
</dbReference>
<dbReference type="InterPro" id="IPR010994">
    <property type="entry name" value="RuvA_2-like"/>
</dbReference>
<dbReference type="Pfam" id="PF00753">
    <property type="entry name" value="Lactamase_B"/>
    <property type="match status" value="1"/>
</dbReference>
<proteinExistence type="predicted"/>
<dbReference type="SUPFAM" id="SSF56281">
    <property type="entry name" value="Metallo-hydrolase/oxidoreductase"/>
    <property type="match status" value="1"/>
</dbReference>
<feature type="domain" description="Metallo-beta-lactamase" evidence="3">
    <location>
        <begin position="84"/>
        <end position="275"/>
    </location>
</feature>
<dbReference type="RefSeq" id="WP_344910064.1">
    <property type="nucleotide sequence ID" value="NZ_BAABDL010000025.1"/>
</dbReference>
<evidence type="ECO:0000256" key="1">
    <source>
        <dbReference type="SAM" id="MobiDB-lite"/>
    </source>
</evidence>
<feature type="chain" id="PRO_5046534644" evidence="2">
    <location>
        <begin position="24"/>
        <end position="433"/>
    </location>
</feature>
<dbReference type="InterPro" id="IPR052159">
    <property type="entry name" value="Competence_DNA_uptake"/>
</dbReference>
<name>A0ABP7V7J3_9BACI</name>
<evidence type="ECO:0000259" key="3">
    <source>
        <dbReference type="SMART" id="SM00849"/>
    </source>
</evidence>
<feature type="compositionally biased region" description="Basic and acidic residues" evidence="1">
    <location>
        <begin position="24"/>
        <end position="40"/>
    </location>
</feature>
<dbReference type="InterPro" id="IPR035681">
    <property type="entry name" value="ComA-like_MBL"/>
</dbReference>
<dbReference type="SMART" id="SM00849">
    <property type="entry name" value="Lactamase_B"/>
    <property type="match status" value="1"/>
</dbReference>
<evidence type="ECO:0000313" key="5">
    <source>
        <dbReference type="Proteomes" id="UP001501734"/>
    </source>
</evidence>
<gene>
    <name evidence="4" type="ORF">GCM10022410_05350</name>
</gene>
<feature type="compositionally biased region" description="Basic and acidic residues" evidence="1">
    <location>
        <begin position="352"/>
        <end position="365"/>
    </location>
</feature>